<keyword evidence="3" id="KW-1185">Reference proteome</keyword>
<dbReference type="Pfam" id="PF07714">
    <property type="entry name" value="PK_Tyr_Ser-Thr"/>
    <property type="match status" value="1"/>
</dbReference>
<feature type="domain" description="Protein kinase" evidence="1">
    <location>
        <begin position="1"/>
        <end position="53"/>
    </location>
</feature>
<proteinExistence type="predicted"/>
<reference evidence="2" key="1">
    <citation type="submission" date="2021-06" db="EMBL/GenBank/DDBJ databases">
        <authorList>
            <person name="Hodson N. C."/>
            <person name="Mongue J. A."/>
            <person name="Jaron S. K."/>
        </authorList>
    </citation>
    <scope>NUCLEOTIDE SEQUENCE</scope>
</reference>
<dbReference type="PROSITE" id="PS00109">
    <property type="entry name" value="PROTEIN_KINASE_TYR"/>
    <property type="match status" value="1"/>
</dbReference>
<evidence type="ECO:0000313" key="2">
    <source>
        <dbReference type="EMBL" id="CAG7718859.1"/>
    </source>
</evidence>
<dbReference type="Proteomes" id="UP000708208">
    <property type="component" value="Unassembled WGS sequence"/>
</dbReference>
<accession>A0A8J2JPW0</accession>
<dbReference type="InterPro" id="IPR008266">
    <property type="entry name" value="Tyr_kinase_AS"/>
</dbReference>
<dbReference type="PROSITE" id="PS50011">
    <property type="entry name" value="PROTEIN_KINASE_DOM"/>
    <property type="match status" value="1"/>
</dbReference>
<dbReference type="GO" id="GO:0004714">
    <property type="term" value="F:transmembrane receptor protein tyrosine kinase activity"/>
    <property type="evidence" value="ECO:0007669"/>
    <property type="project" value="TreeGrafter"/>
</dbReference>
<feature type="non-terminal residue" evidence="2">
    <location>
        <position position="53"/>
    </location>
</feature>
<feature type="non-terminal residue" evidence="2">
    <location>
        <position position="1"/>
    </location>
</feature>
<protein>
    <recommendedName>
        <fullName evidence="1">Protein kinase domain-containing protein</fullName>
    </recommendedName>
</protein>
<dbReference type="EMBL" id="CAJVCH010056495">
    <property type="protein sequence ID" value="CAG7718859.1"/>
    <property type="molecule type" value="Genomic_DNA"/>
</dbReference>
<evidence type="ECO:0000313" key="3">
    <source>
        <dbReference type="Proteomes" id="UP000708208"/>
    </source>
</evidence>
<gene>
    <name evidence="2" type="ORF">AFUS01_LOCUS8222</name>
</gene>
<sequence>IASGMEYLAQKNVIHGDLATRNVLIFEKHVAKITDFGLSRQLYTCASYTKQSQ</sequence>
<dbReference type="AlphaFoldDB" id="A0A8J2JPW0"/>
<comment type="caution">
    <text evidence="2">The sequence shown here is derived from an EMBL/GenBank/DDBJ whole genome shotgun (WGS) entry which is preliminary data.</text>
</comment>
<dbReference type="GO" id="GO:0005524">
    <property type="term" value="F:ATP binding"/>
    <property type="evidence" value="ECO:0007669"/>
    <property type="project" value="InterPro"/>
</dbReference>
<dbReference type="OrthoDB" id="28230at2759"/>
<dbReference type="InterPro" id="IPR050122">
    <property type="entry name" value="RTK"/>
</dbReference>
<name>A0A8J2JPW0_9HEXA</name>
<evidence type="ECO:0000259" key="1">
    <source>
        <dbReference type="PROSITE" id="PS50011"/>
    </source>
</evidence>
<dbReference type="PANTHER" id="PTHR24416">
    <property type="entry name" value="TYROSINE-PROTEIN KINASE RECEPTOR"/>
    <property type="match status" value="1"/>
</dbReference>
<dbReference type="GO" id="GO:0043235">
    <property type="term" value="C:receptor complex"/>
    <property type="evidence" value="ECO:0007669"/>
    <property type="project" value="TreeGrafter"/>
</dbReference>
<dbReference type="PANTHER" id="PTHR24416:SF611">
    <property type="entry name" value="TYROSINE-PROTEIN KINASE TRANSMEMBRANE RECEPTOR ROR"/>
    <property type="match status" value="1"/>
</dbReference>
<dbReference type="InterPro" id="IPR000719">
    <property type="entry name" value="Prot_kinase_dom"/>
</dbReference>
<dbReference type="InterPro" id="IPR001245">
    <property type="entry name" value="Ser-Thr/Tyr_kinase_cat_dom"/>
</dbReference>
<dbReference type="GO" id="GO:0005886">
    <property type="term" value="C:plasma membrane"/>
    <property type="evidence" value="ECO:0007669"/>
    <property type="project" value="TreeGrafter"/>
</dbReference>
<dbReference type="GO" id="GO:0007169">
    <property type="term" value="P:cell surface receptor protein tyrosine kinase signaling pathway"/>
    <property type="evidence" value="ECO:0007669"/>
    <property type="project" value="TreeGrafter"/>
</dbReference>
<organism evidence="2 3">
    <name type="scientific">Allacma fusca</name>
    <dbReference type="NCBI Taxonomy" id="39272"/>
    <lineage>
        <taxon>Eukaryota</taxon>
        <taxon>Metazoa</taxon>
        <taxon>Ecdysozoa</taxon>
        <taxon>Arthropoda</taxon>
        <taxon>Hexapoda</taxon>
        <taxon>Collembola</taxon>
        <taxon>Symphypleona</taxon>
        <taxon>Sminthuridae</taxon>
        <taxon>Allacma</taxon>
    </lineage>
</organism>